<proteinExistence type="predicted"/>
<dbReference type="Proteomes" id="UP000191686">
    <property type="component" value="Unassembled WGS sequence"/>
</dbReference>
<evidence type="ECO:0000313" key="2">
    <source>
        <dbReference type="Proteomes" id="UP000191686"/>
    </source>
</evidence>
<reference evidence="1 2" key="2">
    <citation type="journal article" date="2017" name="Front. Microbiol.">
        <title>Genomics Reveals a Unique Clone of Burkholderia cenocepacia Harboring an Actively Excising Novel Genomic Island.</title>
        <authorList>
            <person name="Patil P.P."/>
            <person name="Mali S."/>
            <person name="Midha S."/>
            <person name="Gautam V."/>
            <person name="Dash L."/>
            <person name="Kumar S."/>
            <person name="Shastri J."/>
            <person name="Singhal L."/>
            <person name="Patil P.B."/>
        </authorList>
    </citation>
    <scope>NUCLEOTIDE SEQUENCE [LARGE SCALE GENOMIC DNA]</scope>
    <source>
        <strain evidence="1 2">BC-19</strain>
    </source>
</reference>
<evidence type="ECO:0000313" key="1">
    <source>
        <dbReference type="EMBL" id="MCW3712124.1"/>
    </source>
</evidence>
<dbReference type="RefSeq" id="WP_143262419.1">
    <property type="nucleotide sequence ID" value="NZ_JAUJRH010000003.1"/>
</dbReference>
<comment type="caution">
    <text evidence="1">The sequence shown here is derived from an EMBL/GenBank/DDBJ whole genome shotgun (WGS) entry which is preliminary data.</text>
</comment>
<gene>
    <name evidence="1" type="ORF">UE95_012580</name>
</gene>
<name>A0ABD4UDA5_9BURK</name>
<reference evidence="1 2" key="1">
    <citation type="journal article" date="2017" name="Front. Microbiol.">
        <title>Genomics reveals a unique clone of Burkholderia cenocepacia harbouring an actively excising novel genomic island.</title>
        <authorList>
            <person name="Patil P."/>
            <person name="Mali S."/>
            <person name="Midha S."/>
            <person name="Gautam V."/>
            <person name="Dash L."/>
            <person name="Kumar S."/>
            <person name="Shastri J."/>
            <person name="Singhal L."/>
            <person name="Patil P.B."/>
        </authorList>
    </citation>
    <scope>NUCLEOTIDE SEQUENCE [LARGE SCALE GENOMIC DNA]</scope>
    <source>
        <strain evidence="1 2">BC-19</strain>
    </source>
</reference>
<dbReference type="AlphaFoldDB" id="A0ABD4UDA5"/>
<protein>
    <submittedName>
        <fullName evidence="1">Uncharacterized protein</fullName>
    </submittedName>
</protein>
<accession>A0ABD4UDA5</accession>
<dbReference type="EMBL" id="JYMX02000008">
    <property type="protein sequence ID" value="MCW3712124.1"/>
    <property type="molecule type" value="Genomic_DNA"/>
</dbReference>
<sequence>MTNAINNTYKEILNSKHDVELRNGNAGWARAYLVKKGKRTGQYTSFRDNKQTVRSEQLLNTRNGSHLDIALKELLVIAKINNGEMVKQEAN</sequence>
<organism evidence="1 2">
    <name type="scientific">Burkholderia cenocepacia</name>
    <dbReference type="NCBI Taxonomy" id="95486"/>
    <lineage>
        <taxon>Bacteria</taxon>
        <taxon>Pseudomonadati</taxon>
        <taxon>Pseudomonadota</taxon>
        <taxon>Betaproteobacteria</taxon>
        <taxon>Burkholderiales</taxon>
        <taxon>Burkholderiaceae</taxon>
        <taxon>Burkholderia</taxon>
        <taxon>Burkholderia cepacia complex</taxon>
    </lineage>
</organism>